<reference evidence="2" key="1">
    <citation type="journal article" date="2019" name="Int. J. Syst. Evol. Microbiol.">
        <title>The Global Catalogue of Microorganisms (GCM) 10K type strain sequencing project: providing services to taxonomists for standard genome sequencing and annotation.</title>
        <authorList>
            <consortium name="The Broad Institute Genomics Platform"/>
            <consortium name="The Broad Institute Genome Sequencing Center for Infectious Disease"/>
            <person name="Wu L."/>
            <person name="Ma J."/>
        </authorList>
    </citation>
    <scope>NUCLEOTIDE SEQUENCE [LARGE SCALE GENOMIC DNA]</scope>
    <source>
        <strain evidence="2">JCM 18055</strain>
    </source>
</reference>
<dbReference type="InterPro" id="IPR011051">
    <property type="entry name" value="RmlC_Cupin_sf"/>
</dbReference>
<dbReference type="SUPFAM" id="SSF51182">
    <property type="entry name" value="RmlC-like cupins"/>
    <property type="match status" value="1"/>
</dbReference>
<dbReference type="Proteomes" id="UP001500325">
    <property type="component" value="Unassembled WGS sequence"/>
</dbReference>
<dbReference type="InterPro" id="IPR014710">
    <property type="entry name" value="RmlC-like_jellyroll"/>
</dbReference>
<name>A0ABP8XP68_9PSEU</name>
<proteinExistence type="predicted"/>
<evidence type="ECO:0000313" key="1">
    <source>
        <dbReference type="EMBL" id="GAA4711676.1"/>
    </source>
</evidence>
<dbReference type="EMBL" id="BAABIC010000032">
    <property type="protein sequence ID" value="GAA4711676.1"/>
    <property type="molecule type" value="Genomic_DNA"/>
</dbReference>
<organism evidence="1 2">
    <name type="scientific">Pseudonocardia yuanmonensis</name>
    <dbReference type="NCBI Taxonomy" id="1095914"/>
    <lineage>
        <taxon>Bacteria</taxon>
        <taxon>Bacillati</taxon>
        <taxon>Actinomycetota</taxon>
        <taxon>Actinomycetes</taxon>
        <taxon>Pseudonocardiales</taxon>
        <taxon>Pseudonocardiaceae</taxon>
        <taxon>Pseudonocardia</taxon>
    </lineage>
</organism>
<keyword evidence="2" id="KW-1185">Reference proteome</keyword>
<evidence type="ECO:0000313" key="2">
    <source>
        <dbReference type="Proteomes" id="UP001500325"/>
    </source>
</evidence>
<gene>
    <name evidence="1" type="ORF">GCM10023215_62630</name>
</gene>
<dbReference type="Gene3D" id="2.60.120.10">
    <property type="entry name" value="Jelly Rolls"/>
    <property type="match status" value="1"/>
</dbReference>
<evidence type="ECO:0008006" key="3">
    <source>
        <dbReference type="Google" id="ProtNLM"/>
    </source>
</evidence>
<sequence length="144" mass="16068">MSDTTFLSDLPLAGSLVGTDFAGWSPELRAEFAAHEFDGEVGSRLLSADDRVRVWEIRLAPGQRWHAHRHVLDYFWTAVNPGRSRQHTSDGTTREVAYAAGETRHFTFAAGQYLLHDIENVGDTDLVFTTVEHLDSANQPLDLS</sequence>
<protein>
    <recommendedName>
        <fullName evidence="3">Cupin domain-containing protein</fullName>
    </recommendedName>
</protein>
<comment type="caution">
    <text evidence="1">The sequence shown here is derived from an EMBL/GenBank/DDBJ whole genome shotgun (WGS) entry which is preliminary data.</text>
</comment>
<accession>A0ABP8XP68</accession>
<dbReference type="RefSeq" id="WP_345384407.1">
    <property type="nucleotide sequence ID" value="NZ_BAABIC010000032.1"/>
</dbReference>